<protein>
    <submittedName>
        <fullName evidence="6">Voltage-gated potassium channel</fullName>
    </submittedName>
</protein>
<keyword evidence="6" id="KW-0813">Transport</keyword>
<sequence length="366" mass="42750">MIDTIPTDKNKLLESLKSCSNPYILFQVNKILQREKHLEEMNAIAKDFPMFLEDDVPRDMSINTKERTPADSILAKYENIMTPIMYGLGLFMLVLAAALINLMANEGENITVAIFQSKVAALYLILWIIFLLEFVLMLIVKKRSKVSISKTLLLGRAQALLFPPVRMGARNLLAPDLQWIPFLGWSYRNEGMLKFLKEKFSIPMVVIALLILPVLIIEWKFYEEVENYLQTDLSFVLDLTQGFIWLAFAFEFILMVSVSREKIEYIQKNWIDLLIILLPFIAFVRTMRIIKVARLSQLARGYKLRGLLMKARQGLFFAGFFYRILTLKNYQMKTLKKKLDKNLKEREVLEEELIQLYRIINKKTLE</sequence>
<feature type="transmembrane region" description="Helical" evidence="5">
    <location>
        <begin position="270"/>
        <end position="290"/>
    </location>
</feature>
<gene>
    <name evidence="6" type="ORF">CLW00_105227</name>
</gene>
<dbReference type="OrthoDB" id="836645at2"/>
<dbReference type="Proteomes" id="UP000238157">
    <property type="component" value="Unassembled WGS sequence"/>
</dbReference>
<keyword evidence="7" id="KW-1185">Reference proteome</keyword>
<reference evidence="6 7" key="1">
    <citation type="submission" date="2018-03" db="EMBL/GenBank/DDBJ databases">
        <title>Genomic Encyclopedia of Archaeal and Bacterial Type Strains, Phase II (KMG-II): from individual species to whole genera.</title>
        <authorList>
            <person name="Goeker M."/>
        </authorList>
    </citation>
    <scope>NUCLEOTIDE SEQUENCE [LARGE SCALE GENOMIC DNA]</scope>
    <source>
        <strain evidence="6 7">DSM 27929</strain>
    </source>
</reference>
<dbReference type="AlphaFoldDB" id="A0A2T0WN29"/>
<feature type="transmembrane region" description="Helical" evidence="5">
    <location>
        <begin position="310"/>
        <end position="327"/>
    </location>
</feature>
<feature type="transmembrane region" description="Helical" evidence="5">
    <location>
        <begin position="242"/>
        <end position="258"/>
    </location>
</feature>
<keyword evidence="4 5" id="KW-0472">Membrane</keyword>
<dbReference type="EMBL" id="PVTR01000005">
    <property type="protein sequence ID" value="PRY88106.1"/>
    <property type="molecule type" value="Genomic_DNA"/>
</dbReference>
<organism evidence="6 7">
    <name type="scientific">Mongoliibacter ruber</name>
    <dbReference type="NCBI Taxonomy" id="1750599"/>
    <lineage>
        <taxon>Bacteria</taxon>
        <taxon>Pseudomonadati</taxon>
        <taxon>Bacteroidota</taxon>
        <taxon>Cytophagia</taxon>
        <taxon>Cytophagales</taxon>
        <taxon>Cyclobacteriaceae</taxon>
        <taxon>Mongoliibacter</taxon>
    </lineage>
</organism>
<evidence type="ECO:0000256" key="1">
    <source>
        <dbReference type="ARBA" id="ARBA00004141"/>
    </source>
</evidence>
<dbReference type="InterPro" id="IPR027359">
    <property type="entry name" value="Volt_channel_dom_sf"/>
</dbReference>
<comment type="caution">
    <text evidence="6">The sequence shown here is derived from an EMBL/GenBank/DDBJ whole genome shotgun (WGS) entry which is preliminary data.</text>
</comment>
<evidence type="ECO:0000256" key="3">
    <source>
        <dbReference type="ARBA" id="ARBA00022989"/>
    </source>
</evidence>
<evidence type="ECO:0000313" key="6">
    <source>
        <dbReference type="EMBL" id="PRY88106.1"/>
    </source>
</evidence>
<keyword evidence="6" id="KW-0407">Ion channel</keyword>
<feature type="transmembrane region" description="Helical" evidence="5">
    <location>
        <begin position="120"/>
        <end position="140"/>
    </location>
</feature>
<accession>A0A2T0WN29</accession>
<dbReference type="GO" id="GO:0034220">
    <property type="term" value="P:monoatomic ion transmembrane transport"/>
    <property type="evidence" value="ECO:0007669"/>
    <property type="project" value="UniProtKB-KW"/>
</dbReference>
<feature type="transmembrane region" description="Helical" evidence="5">
    <location>
        <begin position="200"/>
        <end position="222"/>
    </location>
</feature>
<comment type="subcellular location">
    <subcellularLocation>
        <location evidence="1">Membrane</location>
        <topology evidence="1">Multi-pass membrane protein</topology>
    </subcellularLocation>
</comment>
<evidence type="ECO:0000256" key="5">
    <source>
        <dbReference type="SAM" id="Phobius"/>
    </source>
</evidence>
<name>A0A2T0WN29_9BACT</name>
<proteinExistence type="predicted"/>
<evidence type="ECO:0000313" key="7">
    <source>
        <dbReference type="Proteomes" id="UP000238157"/>
    </source>
</evidence>
<keyword evidence="2 5" id="KW-0812">Transmembrane</keyword>
<keyword evidence="6" id="KW-0406">Ion transport</keyword>
<evidence type="ECO:0000256" key="2">
    <source>
        <dbReference type="ARBA" id="ARBA00022692"/>
    </source>
</evidence>
<feature type="transmembrane region" description="Helical" evidence="5">
    <location>
        <begin position="84"/>
        <end position="104"/>
    </location>
</feature>
<evidence type="ECO:0000256" key="4">
    <source>
        <dbReference type="ARBA" id="ARBA00023136"/>
    </source>
</evidence>
<keyword evidence="3 5" id="KW-1133">Transmembrane helix</keyword>
<dbReference type="Gene3D" id="1.20.120.350">
    <property type="entry name" value="Voltage-gated potassium channels. Chain C"/>
    <property type="match status" value="1"/>
</dbReference>
<dbReference type="SUPFAM" id="SSF81324">
    <property type="entry name" value="Voltage-gated potassium channels"/>
    <property type="match status" value="1"/>
</dbReference>
<dbReference type="RefSeq" id="WP_106133593.1">
    <property type="nucleotide sequence ID" value="NZ_PVTR01000005.1"/>
</dbReference>
<dbReference type="GO" id="GO:0016020">
    <property type="term" value="C:membrane"/>
    <property type="evidence" value="ECO:0007669"/>
    <property type="project" value="UniProtKB-SubCell"/>
</dbReference>